<dbReference type="GO" id="GO:0004534">
    <property type="term" value="F:5'-3' RNA exonuclease activity"/>
    <property type="evidence" value="ECO:0007669"/>
    <property type="project" value="TreeGrafter"/>
</dbReference>
<dbReference type="PANTHER" id="PTHR42924:SF3">
    <property type="entry name" value="POLYMERASE_HISTIDINOL PHOSPHATASE N-TERMINAL DOMAIN-CONTAINING PROTEIN"/>
    <property type="match status" value="1"/>
</dbReference>
<gene>
    <name evidence="2" type="ORF">KAK03_04940</name>
</gene>
<organism evidence="2 3">
    <name type="scientific">Ideonella alba</name>
    <dbReference type="NCBI Taxonomy" id="2824118"/>
    <lineage>
        <taxon>Bacteria</taxon>
        <taxon>Pseudomonadati</taxon>
        <taxon>Pseudomonadota</taxon>
        <taxon>Betaproteobacteria</taxon>
        <taxon>Burkholderiales</taxon>
        <taxon>Sphaerotilaceae</taxon>
        <taxon>Ideonella</taxon>
    </lineage>
</organism>
<accession>A0A940Y6Y3</accession>
<dbReference type="InterPro" id="IPR004013">
    <property type="entry name" value="PHP_dom"/>
</dbReference>
<feature type="domain" description="Polymerase/histidinol phosphatase N-terminal" evidence="1">
    <location>
        <begin position="9"/>
        <end position="74"/>
    </location>
</feature>
<name>A0A940Y6Y3_9BURK</name>
<evidence type="ECO:0000313" key="2">
    <source>
        <dbReference type="EMBL" id="MBQ0929826.1"/>
    </source>
</evidence>
<sequence>MAAVHLLNADLHCHSVHSDGSLPPDELARLAHAGGVQLWSLTDHDELAGQHAARAAAEALGMAYVCGVEVSISFLGETVHVLGLDVDPDHPGLNAGLARLRAGREHRAREMGESLARVGIHGAYEGARRYAGNPDLVSRTHFARFLVEHGHCASVHEVFQRYLKEGLPGFVPHHWAALGEAMQWIRDAGGLPVLAHPARYRFSPTEEWALFHEFVGHGGVGVEVTCGAHFPDEATRYAATAEEFGLLASRGSDFHAPGESRVAPGELPDLPARCTAVWTRWADRLQHLRPAAELA</sequence>
<protein>
    <submittedName>
        <fullName evidence="2">PHP domain-containing protein</fullName>
    </submittedName>
</protein>
<comment type="caution">
    <text evidence="2">The sequence shown here is derived from an EMBL/GenBank/DDBJ whole genome shotgun (WGS) entry which is preliminary data.</text>
</comment>
<dbReference type="SMART" id="SM00481">
    <property type="entry name" value="POLIIIAc"/>
    <property type="match status" value="1"/>
</dbReference>
<dbReference type="SUPFAM" id="SSF89550">
    <property type="entry name" value="PHP domain-like"/>
    <property type="match status" value="1"/>
</dbReference>
<dbReference type="InterPro" id="IPR016195">
    <property type="entry name" value="Pol/histidinol_Pase-like"/>
</dbReference>
<dbReference type="InterPro" id="IPR052018">
    <property type="entry name" value="PHP_domain"/>
</dbReference>
<dbReference type="AlphaFoldDB" id="A0A940Y6Y3"/>
<reference evidence="2 3" key="1">
    <citation type="submission" date="2021-04" db="EMBL/GenBank/DDBJ databases">
        <title>The genome sequence of Ideonella sp. 3Y2.</title>
        <authorList>
            <person name="Liu Y."/>
        </authorList>
    </citation>
    <scope>NUCLEOTIDE SEQUENCE [LARGE SCALE GENOMIC DNA]</scope>
    <source>
        <strain evidence="2 3">3Y2</strain>
    </source>
</reference>
<dbReference type="Proteomes" id="UP000676246">
    <property type="component" value="Unassembled WGS sequence"/>
</dbReference>
<dbReference type="RefSeq" id="WP_210852070.1">
    <property type="nucleotide sequence ID" value="NZ_JAGQDD010000002.1"/>
</dbReference>
<dbReference type="Gene3D" id="1.10.150.650">
    <property type="match status" value="1"/>
</dbReference>
<dbReference type="InterPro" id="IPR003141">
    <property type="entry name" value="Pol/His_phosphatase_N"/>
</dbReference>
<dbReference type="Pfam" id="PF02811">
    <property type="entry name" value="PHP"/>
    <property type="match status" value="1"/>
</dbReference>
<proteinExistence type="predicted"/>
<dbReference type="PANTHER" id="PTHR42924">
    <property type="entry name" value="EXONUCLEASE"/>
    <property type="match status" value="1"/>
</dbReference>
<dbReference type="GO" id="GO:0035312">
    <property type="term" value="F:5'-3' DNA exonuclease activity"/>
    <property type="evidence" value="ECO:0007669"/>
    <property type="project" value="TreeGrafter"/>
</dbReference>
<dbReference type="Gene3D" id="3.20.20.140">
    <property type="entry name" value="Metal-dependent hydrolases"/>
    <property type="match status" value="1"/>
</dbReference>
<keyword evidence="3" id="KW-1185">Reference proteome</keyword>
<evidence type="ECO:0000313" key="3">
    <source>
        <dbReference type="Proteomes" id="UP000676246"/>
    </source>
</evidence>
<dbReference type="EMBL" id="JAGQDD010000002">
    <property type="protein sequence ID" value="MBQ0929826.1"/>
    <property type="molecule type" value="Genomic_DNA"/>
</dbReference>
<evidence type="ECO:0000259" key="1">
    <source>
        <dbReference type="SMART" id="SM00481"/>
    </source>
</evidence>